<organismHost>
    <name type="scientific">Cynomys gunnisoni</name>
    <name type="common">Gunnison's prairie dog</name>
    <name type="synonym">Spermophilus gunnisoni</name>
    <dbReference type="NCBI Taxonomy" id="45479"/>
</organismHost>
<organismHost>
    <name type="scientific">Cynomys parvidens</name>
    <name type="common">Utah prairie dog</name>
    <dbReference type="NCBI Taxonomy" id="99827"/>
</organismHost>
<organismHost>
    <name type="scientific">Heliosciurus ruwenzorii</name>
    <name type="common">Ruwenzori sun squirrel</name>
    <dbReference type="NCBI Taxonomy" id="226685"/>
</organismHost>
<organismHost>
    <name type="scientific">Gliridae</name>
    <name type="common">dormice</name>
    <dbReference type="NCBI Taxonomy" id="30650"/>
</organismHost>
<evidence type="ECO:0000313" key="1">
    <source>
        <dbReference type="EMBL" id="QNP12689.1"/>
    </source>
</evidence>
<gene>
    <name evidence="1" type="ORF">MPXV-M2957_Lagos-185</name>
    <name evidence="2" type="ORF">MPXV-M5312_HM12_Rivers-185</name>
</gene>
<accession>A0A7H0DNG8</accession>
<dbReference type="Proteomes" id="UP000516359">
    <property type="component" value="Segment"/>
</dbReference>
<proteinExistence type="predicted"/>
<organismHost>
    <name type="scientific">Cynomys ludovicianus</name>
    <name type="common">Black-tailed prairie dog</name>
    <dbReference type="NCBI Taxonomy" id="45480"/>
</organismHost>
<organismHost>
    <name type="scientific">Mus musculus</name>
    <name type="common">Mouse</name>
    <dbReference type="NCBI Taxonomy" id="10090"/>
</organismHost>
<dbReference type="EMBL" id="MT903338">
    <property type="protein sequence ID" value="QNP12689.1"/>
    <property type="molecule type" value="Genomic_DNA"/>
</dbReference>
<organismHost>
    <name type="scientific">Homo sapiens</name>
    <name type="common">Human</name>
    <dbReference type="NCBI Taxonomy" id="9606"/>
</organismHost>
<sequence>MYISHKYPLCNIINGYIDNAIGTNSIVKDIIDYLRTYPDIYIPTSLLRSCIIDMHDLSGFRDELLSKLQSHNK</sequence>
<organism evidence="1">
    <name type="scientific">Monkeypox virus</name>
    <name type="common">MPXV</name>
    <dbReference type="NCBI Taxonomy" id="10244"/>
    <lineage>
        <taxon>Viruses</taxon>
        <taxon>Varidnaviria</taxon>
        <taxon>Bamfordvirae</taxon>
        <taxon>Nucleocytoviricota</taxon>
        <taxon>Pokkesviricetes</taxon>
        <taxon>Chitovirales</taxon>
        <taxon>Poxviridae</taxon>
        <taxon>Chordopoxvirinae</taxon>
        <taxon>Orthopoxvirus</taxon>
        <taxon>Orthopoxvirus monkeypox</taxon>
    </lineage>
</organism>
<keyword evidence="3" id="KW-1185">Reference proteome</keyword>
<organismHost>
    <name type="scientific">Cynomys mexicanus</name>
    <name type="common">Mexican prairie dog</name>
    <dbReference type="NCBI Taxonomy" id="99826"/>
</organismHost>
<evidence type="ECO:0000313" key="2">
    <source>
        <dbReference type="EMBL" id="QNP13051.1"/>
    </source>
</evidence>
<accession>A0A650BUF7</accession>
<name>A0A650BUF7_MONPV</name>
<reference evidence="1 3" key="1">
    <citation type="journal article" date="2022" name="J. Infect.">
        <title>Exportation of Monkeypox virus from the African continent.</title>
        <authorList>
            <person name="Mauldin M.R."/>
            <person name="McCollum A.M."/>
            <person name="Nakazawa Y.J."/>
            <person name="Mandra A."/>
            <person name="Whitehouse E.R."/>
            <person name="Davidson W."/>
            <person name="Zhao H."/>
            <person name="Gao J."/>
            <person name="Li Y."/>
            <person name="Doty J."/>
            <person name="Yinka-Ogunleye A."/>
            <person name="Akinpelu A."/>
            <person name="Aruna O."/>
            <person name="Naidoo D."/>
            <person name="Lewandowski K."/>
            <person name="Afrough B."/>
            <person name="Graham V."/>
            <person name="Aarons E."/>
            <person name="Hewson R."/>
            <person name="Vipond R."/>
            <person name="Dunning J."/>
            <person name="Chand M."/>
            <person name="Brown C."/>
            <person name="Cohen-Gihon I."/>
            <person name="Erez N."/>
            <person name="Shifman O."/>
            <person name="Israeli O."/>
            <person name="Sharon M."/>
            <person name="Schwartz E."/>
            <person name="Beth-Din A."/>
            <person name="Zvi A."/>
            <person name="Mak T.M."/>
            <person name="Ng Y.K."/>
            <person name="Cui L."/>
            <person name="Lin R.T.P."/>
            <person name="Olson V.A."/>
            <person name="Brooks T."/>
            <person name="Paran N."/>
            <person name="Ihekweazu C."/>
            <person name="Reynolds M.G."/>
        </authorList>
    </citation>
    <scope>NUCLEOTIDE SEQUENCE [LARGE SCALE GENOMIC DNA]</scope>
    <source>
        <strain evidence="1">MPXV-M2957_Lagos</strain>
        <strain evidence="2">MPXV-M5312_HM12_Rivers</strain>
    </source>
</reference>
<dbReference type="Proteomes" id="UP000516416">
    <property type="component" value="Segment"/>
</dbReference>
<protein>
    <submittedName>
        <fullName evidence="1">MPXVgp186</fullName>
    </submittedName>
</protein>
<dbReference type="EMBL" id="MT903340">
    <property type="protein sequence ID" value="QNP13051.1"/>
    <property type="molecule type" value="Genomic_DNA"/>
</dbReference>
<organismHost>
    <name type="scientific">Cynomys leucurus</name>
    <name type="common">White-tailed prairie dog</name>
    <dbReference type="NCBI Taxonomy" id="99825"/>
</organismHost>
<evidence type="ECO:0000313" key="3">
    <source>
        <dbReference type="Proteomes" id="UP000516359"/>
    </source>
</evidence>